<protein>
    <submittedName>
        <fullName evidence="2">DUF1772 domain-containing protein</fullName>
    </submittedName>
</protein>
<gene>
    <name evidence="2" type="ORF">AB0887_37770</name>
</gene>
<dbReference type="Proteomes" id="UP001553843">
    <property type="component" value="Unassembled WGS sequence"/>
</dbReference>
<keyword evidence="3" id="KW-1185">Reference proteome</keyword>
<dbReference type="RefSeq" id="WP_359773770.1">
    <property type="nucleotide sequence ID" value="NZ_JBEYRR010000001.1"/>
</dbReference>
<feature type="transmembrane region" description="Helical" evidence="1">
    <location>
        <begin position="54"/>
        <end position="72"/>
    </location>
</feature>
<reference evidence="2 3" key="1">
    <citation type="submission" date="2024-06" db="EMBL/GenBank/DDBJ databases">
        <title>The Natural Products Discovery Center: Release of the First 8490 Sequenced Strains for Exploring Actinobacteria Biosynthetic Diversity.</title>
        <authorList>
            <person name="Kalkreuter E."/>
            <person name="Kautsar S.A."/>
            <person name="Yang D."/>
            <person name="Bader C.D."/>
            <person name="Teijaro C.N."/>
            <person name="Fluegel L."/>
            <person name="Davis C.M."/>
            <person name="Simpson J.R."/>
            <person name="Lauterbach L."/>
            <person name="Steele A.D."/>
            <person name="Gui C."/>
            <person name="Meng S."/>
            <person name="Li G."/>
            <person name="Viehrig K."/>
            <person name="Ye F."/>
            <person name="Su P."/>
            <person name="Kiefer A.F."/>
            <person name="Nichols A."/>
            <person name="Cepeda A.J."/>
            <person name="Yan W."/>
            <person name="Fan B."/>
            <person name="Jiang Y."/>
            <person name="Adhikari A."/>
            <person name="Zheng C.-J."/>
            <person name="Schuster L."/>
            <person name="Cowan T.M."/>
            <person name="Smanski M.J."/>
            <person name="Chevrette M.G."/>
            <person name="De Carvalho L.P.S."/>
            <person name="Shen B."/>
        </authorList>
    </citation>
    <scope>NUCLEOTIDE SEQUENCE [LARGE SCALE GENOMIC DNA]</scope>
    <source>
        <strain evidence="2 3">NPDC047833</strain>
    </source>
</reference>
<accession>A0ABV3M7H7</accession>
<sequence length="150" mass="15853">MVSHILAVLALTASGVGAGVLTAVAISVFPALCNMPPERYVESHRMFGKGFHPTMPIVFNIGMFSAFALAIVERDASSIPFTAGGLALLASQCVSHLGNVPINRRLAALDPRNLPDDWDDPRPRWGHLNRIRASLAVTALALIAAATAVS</sequence>
<comment type="caution">
    <text evidence="2">The sequence shown here is derived from an EMBL/GenBank/DDBJ whole genome shotgun (WGS) entry which is preliminary data.</text>
</comment>
<keyword evidence="1" id="KW-1133">Transmembrane helix</keyword>
<keyword evidence="1" id="KW-0472">Membrane</keyword>
<organism evidence="2 3">
    <name type="scientific">Streptomyces huasconensis</name>
    <dbReference type="NCBI Taxonomy" id="1854574"/>
    <lineage>
        <taxon>Bacteria</taxon>
        <taxon>Bacillati</taxon>
        <taxon>Actinomycetota</taxon>
        <taxon>Actinomycetes</taxon>
        <taxon>Kitasatosporales</taxon>
        <taxon>Streptomycetaceae</taxon>
        <taxon>Streptomyces</taxon>
    </lineage>
</organism>
<feature type="transmembrane region" description="Helical" evidence="1">
    <location>
        <begin position="6"/>
        <end position="33"/>
    </location>
</feature>
<feature type="transmembrane region" description="Helical" evidence="1">
    <location>
        <begin position="131"/>
        <end position="149"/>
    </location>
</feature>
<evidence type="ECO:0000313" key="3">
    <source>
        <dbReference type="Proteomes" id="UP001553843"/>
    </source>
</evidence>
<dbReference type="InterPro" id="IPR013901">
    <property type="entry name" value="Anthrone_oxy"/>
</dbReference>
<keyword evidence="1" id="KW-0812">Transmembrane</keyword>
<dbReference type="EMBL" id="JBEYRS010000029">
    <property type="protein sequence ID" value="MEW2367659.1"/>
    <property type="molecule type" value="Genomic_DNA"/>
</dbReference>
<dbReference type="Pfam" id="PF08592">
    <property type="entry name" value="Anthrone_oxy"/>
    <property type="match status" value="1"/>
</dbReference>
<evidence type="ECO:0000313" key="2">
    <source>
        <dbReference type="EMBL" id="MEW2367659.1"/>
    </source>
</evidence>
<name>A0ABV3M7H7_9ACTN</name>
<proteinExistence type="predicted"/>
<evidence type="ECO:0000256" key="1">
    <source>
        <dbReference type="SAM" id="Phobius"/>
    </source>
</evidence>